<keyword evidence="2" id="KW-1185">Reference proteome</keyword>
<name>A0A7X0JKL0_9HYPH</name>
<dbReference type="AlphaFoldDB" id="A0A7X0JKL0"/>
<evidence type="ECO:0000313" key="1">
    <source>
        <dbReference type="EMBL" id="MBB6509331.1"/>
    </source>
</evidence>
<protein>
    <submittedName>
        <fullName evidence="1">Putative flap endonuclease-1-like 5' DNA nuclease</fullName>
    </submittedName>
</protein>
<comment type="caution">
    <text evidence="1">The sequence shown here is derived from an EMBL/GenBank/DDBJ whole genome shotgun (WGS) entry which is preliminary data.</text>
</comment>
<proteinExistence type="predicted"/>
<evidence type="ECO:0000313" key="2">
    <source>
        <dbReference type="Proteomes" id="UP000585437"/>
    </source>
</evidence>
<keyword evidence="1" id="KW-0255">Endonuclease</keyword>
<organism evidence="1 2">
    <name type="scientific">Rhizobium soli</name>
    <dbReference type="NCBI Taxonomy" id="424798"/>
    <lineage>
        <taxon>Bacteria</taxon>
        <taxon>Pseudomonadati</taxon>
        <taxon>Pseudomonadota</taxon>
        <taxon>Alphaproteobacteria</taxon>
        <taxon>Hyphomicrobiales</taxon>
        <taxon>Rhizobiaceae</taxon>
        <taxon>Rhizobium/Agrobacterium group</taxon>
        <taxon>Rhizobium</taxon>
    </lineage>
</organism>
<reference evidence="1 2" key="1">
    <citation type="submission" date="2020-08" db="EMBL/GenBank/DDBJ databases">
        <title>The Agave Microbiome: Exploring the role of microbial communities in plant adaptations to desert environments.</title>
        <authorList>
            <person name="Partida-Martinez L.P."/>
        </authorList>
    </citation>
    <scope>NUCLEOTIDE SEQUENCE [LARGE SCALE GENOMIC DNA]</scope>
    <source>
        <strain evidence="1 2">AS3.12</strain>
    </source>
</reference>
<dbReference type="Proteomes" id="UP000585437">
    <property type="component" value="Unassembled WGS sequence"/>
</dbReference>
<keyword evidence="1" id="KW-0540">Nuclease</keyword>
<gene>
    <name evidence="1" type="ORF">F4695_002688</name>
</gene>
<sequence length="53" mass="5809">MKVEKNSKDKGVGGLAAIAAWSETDIARFEDDLGFDGRISRDDWVGQARALLK</sequence>
<dbReference type="GO" id="GO:0004519">
    <property type="term" value="F:endonuclease activity"/>
    <property type="evidence" value="ECO:0007669"/>
    <property type="project" value="UniProtKB-KW"/>
</dbReference>
<dbReference type="EMBL" id="JACHBU010000004">
    <property type="protein sequence ID" value="MBB6509331.1"/>
    <property type="molecule type" value="Genomic_DNA"/>
</dbReference>
<accession>A0A7X0JKL0</accession>
<dbReference type="RefSeq" id="WP_156466379.1">
    <property type="nucleotide sequence ID" value="NZ_JACHBU010000004.1"/>
</dbReference>
<keyword evidence="1" id="KW-0378">Hydrolase</keyword>